<feature type="compositionally biased region" description="Basic and acidic residues" evidence="5">
    <location>
        <begin position="7"/>
        <end position="18"/>
    </location>
</feature>
<gene>
    <name evidence="7" type="ORF">DWB68_08695</name>
</gene>
<dbReference type="GO" id="GO:0016020">
    <property type="term" value="C:membrane"/>
    <property type="evidence" value="ECO:0007669"/>
    <property type="project" value="UniProtKB-SubCell"/>
</dbReference>
<evidence type="ECO:0008006" key="9">
    <source>
        <dbReference type="Google" id="ProtNLM"/>
    </source>
</evidence>
<dbReference type="EMBL" id="QQXK01000015">
    <property type="protein sequence ID" value="RII42140.1"/>
    <property type="molecule type" value="Genomic_DNA"/>
</dbReference>
<reference evidence="7 8" key="1">
    <citation type="submission" date="2018-07" db="EMBL/GenBank/DDBJ databases">
        <title>Arthrobacter sp. nov., isolated from raw cow's milk with high bacterial count.</title>
        <authorList>
            <person name="Hahne J."/>
            <person name="Isele D."/>
            <person name="Lipski A."/>
        </authorList>
    </citation>
    <scope>NUCLEOTIDE SEQUENCE [LARGE SCALE GENOMIC DNA]</scope>
    <source>
        <strain evidence="7 8">JZ R-35</strain>
    </source>
</reference>
<feature type="transmembrane region" description="Helical" evidence="6">
    <location>
        <begin position="26"/>
        <end position="45"/>
    </location>
</feature>
<evidence type="ECO:0000313" key="8">
    <source>
        <dbReference type="Proteomes" id="UP000265419"/>
    </source>
</evidence>
<keyword evidence="3 6" id="KW-1133">Transmembrane helix</keyword>
<dbReference type="RefSeq" id="WP_119424748.1">
    <property type="nucleotide sequence ID" value="NZ_JBHOFJ010000004.1"/>
</dbReference>
<dbReference type="PANTHER" id="PTHR30168">
    <property type="entry name" value="PUTATIVE MEMBRANE PROTEIN YPFJ"/>
    <property type="match status" value="1"/>
</dbReference>
<keyword evidence="8" id="KW-1185">Reference proteome</keyword>
<comment type="subcellular location">
    <subcellularLocation>
        <location evidence="1">Membrane</location>
        <topology evidence="1">Single-pass membrane protein</topology>
    </subcellularLocation>
</comment>
<evidence type="ECO:0000256" key="4">
    <source>
        <dbReference type="ARBA" id="ARBA00023136"/>
    </source>
</evidence>
<keyword evidence="4 6" id="KW-0472">Membrane</keyword>
<keyword evidence="2 6" id="KW-0812">Transmembrane</keyword>
<evidence type="ECO:0000256" key="2">
    <source>
        <dbReference type="ARBA" id="ARBA00022692"/>
    </source>
</evidence>
<organism evidence="7 8">
    <name type="scientific">Galactobacter valiniphilus</name>
    <dbReference type="NCBI Taxonomy" id="2676122"/>
    <lineage>
        <taxon>Bacteria</taxon>
        <taxon>Bacillati</taxon>
        <taxon>Actinomycetota</taxon>
        <taxon>Actinomycetes</taxon>
        <taxon>Micrococcales</taxon>
        <taxon>Micrococcaceae</taxon>
        <taxon>Galactobacter</taxon>
    </lineage>
</organism>
<feature type="region of interest" description="Disordered" evidence="5">
    <location>
        <begin position="1"/>
        <end position="26"/>
    </location>
</feature>
<dbReference type="Proteomes" id="UP000265419">
    <property type="component" value="Unassembled WGS sequence"/>
</dbReference>
<comment type="caution">
    <text evidence="7">The sequence shown here is derived from an EMBL/GenBank/DDBJ whole genome shotgun (WGS) entry which is preliminary data.</text>
</comment>
<name>A0A399JAR2_9MICC</name>
<dbReference type="PANTHER" id="PTHR30168:SF0">
    <property type="entry name" value="INNER MEMBRANE PROTEIN"/>
    <property type="match status" value="1"/>
</dbReference>
<evidence type="ECO:0000256" key="1">
    <source>
        <dbReference type="ARBA" id="ARBA00004167"/>
    </source>
</evidence>
<dbReference type="InterPro" id="IPR007343">
    <property type="entry name" value="Uncharacterised_pept_Zn_put"/>
</dbReference>
<evidence type="ECO:0000256" key="6">
    <source>
        <dbReference type="SAM" id="Phobius"/>
    </source>
</evidence>
<dbReference type="SUPFAM" id="SSF55486">
    <property type="entry name" value="Metalloproteases ('zincins'), catalytic domain"/>
    <property type="match status" value="1"/>
</dbReference>
<evidence type="ECO:0000256" key="5">
    <source>
        <dbReference type="SAM" id="MobiDB-lite"/>
    </source>
</evidence>
<evidence type="ECO:0000313" key="7">
    <source>
        <dbReference type="EMBL" id="RII42140.1"/>
    </source>
</evidence>
<protein>
    <recommendedName>
        <fullName evidence="9">Neutral zinc metallopeptidase</fullName>
    </recommendedName>
</protein>
<sequence length="303" mass="31604">MSFNDGSRLDPSRVEDTRSGGGGSRAGMAIGGGGGIIALILAIIFGPQAVSGMVNTPAEQEVTQVQSTDGAAIDSCTSGSAANQRDDCRIVGTLNSLDSYWVNGATDLRIEGFKAPGARIFANGTNTACGQASSAMGPFYCPGDSKIYIDPTFFNELVRNYGADTGALAQEYVVAHEYGHHIQNLTGAIQNSQVGSGSQGGSVRVELQADCYAGVWANHASSTTDKDGKRFMQPLSDADIKSALSAAAAVGDDHIQKKSTGYVNPEGWTHGSSSQRQAWFTTGYRSGDPGVCDTFSAQDLDHP</sequence>
<accession>A0A399JAR2</accession>
<evidence type="ECO:0000256" key="3">
    <source>
        <dbReference type="ARBA" id="ARBA00022989"/>
    </source>
</evidence>
<proteinExistence type="predicted"/>
<dbReference type="Pfam" id="PF04228">
    <property type="entry name" value="Zn_peptidase"/>
    <property type="match status" value="1"/>
</dbReference>
<dbReference type="AlphaFoldDB" id="A0A399JAR2"/>